<dbReference type="InterPro" id="IPR000073">
    <property type="entry name" value="AB_hydrolase_1"/>
</dbReference>
<evidence type="ECO:0000313" key="4">
    <source>
        <dbReference type="EMBL" id="RFA24876.1"/>
    </source>
</evidence>
<dbReference type="InterPro" id="IPR029058">
    <property type="entry name" value="AB_hydrolase_fold"/>
</dbReference>
<organism evidence="4 5">
    <name type="scientific">Subtercola boreus</name>
    <dbReference type="NCBI Taxonomy" id="120213"/>
    <lineage>
        <taxon>Bacteria</taxon>
        <taxon>Bacillati</taxon>
        <taxon>Actinomycetota</taxon>
        <taxon>Actinomycetes</taxon>
        <taxon>Micrococcales</taxon>
        <taxon>Microbacteriaceae</taxon>
        <taxon>Subtercola</taxon>
    </lineage>
</organism>
<reference evidence="4 5" key="1">
    <citation type="submission" date="2017-04" db="EMBL/GenBank/DDBJ databases">
        <title>Comparative genome analysis of Subtercola boreus.</title>
        <authorList>
            <person name="Cho Y.-J."/>
            <person name="Cho A."/>
            <person name="Kim O.-S."/>
            <person name="Lee J.-I."/>
        </authorList>
    </citation>
    <scope>NUCLEOTIDE SEQUENCE [LARGE SCALE GENOMIC DNA]</scope>
    <source>
        <strain evidence="4 5">P28004</strain>
    </source>
</reference>
<sequence length="360" mass="35636">MHGVVTVKAGEGAGVAGDVSGGASGDASVGGRDGGGTGGGVAAGGGGGLRIAYGDDPDQFGEWRMPGAGRAPLATALLLHGGYYRSPYTLDLMTPMAADLADRGWAVFNVEYRRPDAHGWAATHADVHAALAALGGIESFVPDAPLVVIGHSAGGQLALQLAEEGASATPAPGAPALAAPAALAPPSAPAAPSPPSAPAAPSPPSAPAAPSPPSAPGAAAATSGAPRIDLAVSLAGVVDLTDSYRRRSSDGAVKMALGGSPRRQSAAYAAASPSLWTQRRTPWLLVQGSDDGPELVLPNRALAANAQLDHPELLEAPGDHFAVIDPAATIWHAAVARITELLASELLASELLASGRLARS</sequence>
<dbReference type="SUPFAM" id="SSF53474">
    <property type="entry name" value="alpha/beta-Hydrolases"/>
    <property type="match status" value="1"/>
</dbReference>
<feature type="domain" description="AB hydrolase-1" evidence="3">
    <location>
        <begin position="77"/>
        <end position="329"/>
    </location>
</feature>
<feature type="compositionally biased region" description="Low complexity" evidence="2">
    <location>
        <begin position="168"/>
        <end position="185"/>
    </location>
</feature>
<evidence type="ECO:0000256" key="1">
    <source>
        <dbReference type="ARBA" id="ARBA00022801"/>
    </source>
</evidence>
<evidence type="ECO:0000259" key="3">
    <source>
        <dbReference type="Pfam" id="PF12697"/>
    </source>
</evidence>
<dbReference type="Proteomes" id="UP000257080">
    <property type="component" value="Unassembled WGS sequence"/>
</dbReference>
<accession>A0A3E0W6E2</accession>
<gene>
    <name evidence="4" type="ORF">B7R25_15010</name>
</gene>
<dbReference type="PANTHER" id="PTHR48081:SF33">
    <property type="entry name" value="KYNURENINE FORMAMIDASE"/>
    <property type="match status" value="1"/>
</dbReference>
<feature type="region of interest" description="Disordered" evidence="2">
    <location>
        <begin position="16"/>
        <end position="40"/>
    </location>
</feature>
<feature type="region of interest" description="Disordered" evidence="2">
    <location>
        <begin position="168"/>
        <end position="222"/>
    </location>
</feature>
<dbReference type="GO" id="GO:0016787">
    <property type="term" value="F:hydrolase activity"/>
    <property type="evidence" value="ECO:0007669"/>
    <property type="project" value="UniProtKB-KW"/>
</dbReference>
<dbReference type="PANTHER" id="PTHR48081">
    <property type="entry name" value="AB HYDROLASE SUPERFAMILY PROTEIN C4A8.06C"/>
    <property type="match status" value="1"/>
</dbReference>
<comment type="caution">
    <text evidence="4">The sequence shown here is derived from an EMBL/GenBank/DDBJ whole genome shotgun (WGS) entry which is preliminary data.</text>
</comment>
<dbReference type="Pfam" id="PF12697">
    <property type="entry name" value="Abhydrolase_6"/>
    <property type="match status" value="1"/>
</dbReference>
<proteinExistence type="predicted"/>
<name>A0A3E0W6E2_9MICO</name>
<dbReference type="Gene3D" id="3.40.50.1820">
    <property type="entry name" value="alpha/beta hydrolase"/>
    <property type="match status" value="1"/>
</dbReference>
<feature type="compositionally biased region" description="Gly residues" evidence="2">
    <location>
        <begin position="31"/>
        <end position="40"/>
    </location>
</feature>
<dbReference type="AlphaFoldDB" id="A0A3E0W6E2"/>
<protein>
    <recommendedName>
        <fullName evidence="3">AB hydrolase-1 domain-containing protein</fullName>
    </recommendedName>
</protein>
<evidence type="ECO:0000256" key="2">
    <source>
        <dbReference type="SAM" id="MobiDB-lite"/>
    </source>
</evidence>
<dbReference type="InterPro" id="IPR050300">
    <property type="entry name" value="GDXG_lipolytic_enzyme"/>
</dbReference>
<keyword evidence="1" id="KW-0378">Hydrolase</keyword>
<evidence type="ECO:0000313" key="5">
    <source>
        <dbReference type="Proteomes" id="UP000257080"/>
    </source>
</evidence>
<dbReference type="EMBL" id="NBXE01000035">
    <property type="protein sequence ID" value="RFA24876.1"/>
    <property type="molecule type" value="Genomic_DNA"/>
</dbReference>
<feature type="compositionally biased region" description="Pro residues" evidence="2">
    <location>
        <begin position="186"/>
        <end position="215"/>
    </location>
</feature>